<sequence length="172" mass="18779">MPWGQVPVLYINGEPLPQTVAICRYLAELYSLKPSTAWRCARADAVAEAVSDITNRAATVRRATDPGVKKVLRAEFLETRLPEFLTQLEEKLNEGQFLCGEQVCWVDIYLATMLEVIGAICRVDDPSAGFPRTAALVSRVRSIPEIAAWIARRPPSIVGEDPPATGAAAEGK</sequence>
<dbReference type="SUPFAM" id="SSF47616">
    <property type="entry name" value="GST C-terminal domain-like"/>
    <property type="match status" value="1"/>
</dbReference>
<comment type="caution">
    <text evidence="7">The sequence shown here is derived from an EMBL/GenBank/DDBJ whole genome shotgun (WGS) entry which is preliminary data.</text>
</comment>
<dbReference type="EMBL" id="VIIS01000562">
    <property type="protein sequence ID" value="KAF0307546.1"/>
    <property type="molecule type" value="Genomic_DNA"/>
</dbReference>
<dbReference type="PANTHER" id="PTHR11571:SF224">
    <property type="entry name" value="HEMATOPOIETIC PROSTAGLANDIN D SYNTHASE"/>
    <property type="match status" value="1"/>
</dbReference>
<evidence type="ECO:0000313" key="8">
    <source>
        <dbReference type="Proteomes" id="UP000440578"/>
    </source>
</evidence>
<evidence type="ECO:0000313" key="7">
    <source>
        <dbReference type="EMBL" id="KAF0307546.1"/>
    </source>
</evidence>
<dbReference type="InterPro" id="IPR036282">
    <property type="entry name" value="Glutathione-S-Trfase_C_sf"/>
</dbReference>
<dbReference type="InterPro" id="IPR050213">
    <property type="entry name" value="GST_superfamily"/>
</dbReference>
<dbReference type="CDD" id="cd03192">
    <property type="entry name" value="GST_C_Sigma_like"/>
    <property type="match status" value="1"/>
</dbReference>
<dbReference type="Proteomes" id="UP000440578">
    <property type="component" value="Unassembled WGS sequence"/>
</dbReference>
<keyword evidence="8" id="KW-1185">Reference proteome</keyword>
<dbReference type="InterPro" id="IPR010987">
    <property type="entry name" value="Glutathione-S-Trfase_C-like"/>
</dbReference>
<evidence type="ECO:0000259" key="6">
    <source>
        <dbReference type="PROSITE" id="PS50405"/>
    </source>
</evidence>
<protein>
    <recommendedName>
        <fullName evidence="1">glutathione transferase</fullName>
        <ecNumber evidence="1">2.5.1.18</ecNumber>
    </recommendedName>
</protein>
<evidence type="ECO:0000256" key="2">
    <source>
        <dbReference type="ARBA" id="ARBA00022679"/>
    </source>
</evidence>
<keyword evidence="2 7" id="KW-0808">Transferase</keyword>
<dbReference type="InterPro" id="IPR004045">
    <property type="entry name" value="Glutathione_S-Trfase_N"/>
</dbReference>
<dbReference type="Gene3D" id="1.20.1050.130">
    <property type="match status" value="1"/>
</dbReference>
<evidence type="ECO:0000259" key="5">
    <source>
        <dbReference type="PROSITE" id="PS50404"/>
    </source>
</evidence>
<dbReference type="EC" id="2.5.1.18" evidence="1"/>
<dbReference type="Pfam" id="PF14497">
    <property type="entry name" value="GST_C_3"/>
    <property type="match status" value="1"/>
</dbReference>
<dbReference type="AlphaFoldDB" id="A0A6A4WJE9"/>
<feature type="domain" description="GST N-terminal" evidence="5">
    <location>
        <begin position="1"/>
        <end position="34"/>
    </location>
</feature>
<comment type="similarity">
    <text evidence="3">Belongs to the GST superfamily. Sigma family.</text>
</comment>
<dbReference type="Pfam" id="PF02798">
    <property type="entry name" value="GST_N"/>
    <property type="match status" value="1"/>
</dbReference>
<comment type="catalytic activity">
    <reaction evidence="4">
        <text>RX + glutathione = an S-substituted glutathione + a halide anion + H(+)</text>
        <dbReference type="Rhea" id="RHEA:16437"/>
        <dbReference type="ChEBI" id="CHEBI:15378"/>
        <dbReference type="ChEBI" id="CHEBI:16042"/>
        <dbReference type="ChEBI" id="CHEBI:17792"/>
        <dbReference type="ChEBI" id="CHEBI:57925"/>
        <dbReference type="ChEBI" id="CHEBI:90779"/>
        <dbReference type="EC" id="2.5.1.18"/>
    </reaction>
</comment>
<dbReference type="InterPro" id="IPR004046">
    <property type="entry name" value="GST_C"/>
</dbReference>
<evidence type="ECO:0000256" key="3">
    <source>
        <dbReference type="ARBA" id="ARBA00038317"/>
    </source>
</evidence>
<evidence type="ECO:0000256" key="4">
    <source>
        <dbReference type="ARBA" id="ARBA00047960"/>
    </source>
</evidence>
<dbReference type="PROSITE" id="PS50405">
    <property type="entry name" value="GST_CTER"/>
    <property type="match status" value="1"/>
</dbReference>
<dbReference type="GO" id="GO:0006749">
    <property type="term" value="P:glutathione metabolic process"/>
    <property type="evidence" value="ECO:0007669"/>
    <property type="project" value="TreeGrafter"/>
</dbReference>
<dbReference type="SUPFAM" id="SSF52833">
    <property type="entry name" value="Thioredoxin-like"/>
    <property type="match status" value="1"/>
</dbReference>
<dbReference type="SFLD" id="SFLDS00019">
    <property type="entry name" value="Glutathione_Transferase_(cytos"/>
    <property type="match status" value="1"/>
</dbReference>
<organism evidence="7 8">
    <name type="scientific">Amphibalanus amphitrite</name>
    <name type="common">Striped barnacle</name>
    <name type="synonym">Balanus amphitrite</name>
    <dbReference type="NCBI Taxonomy" id="1232801"/>
    <lineage>
        <taxon>Eukaryota</taxon>
        <taxon>Metazoa</taxon>
        <taxon>Ecdysozoa</taxon>
        <taxon>Arthropoda</taxon>
        <taxon>Crustacea</taxon>
        <taxon>Multicrustacea</taxon>
        <taxon>Cirripedia</taxon>
        <taxon>Thoracica</taxon>
        <taxon>Thoracicalcarea</taxon>
        <taxon>Balanomorpha</taxon>
        <taxon>Balanoidea</taxon>
        <taxon>Balanidae</taxon>
        <taxon>Amphibalaninae</taxon>
        <taxon>Amphibalanus</taxon>
    </lineage>
</organism>
<gene>
    <name evidence="7" type="primary">GST1_2</name>
    <name evidence="7" type="ORF">FJT64_021138</name>
</gene>
<proteinExistence type="inferred from homology"/>
<dbReference type="OrthoDB" id="414243at2759"/>
<dbReference type="InterPro" id="IPR036249">
    <property type="entry name" value="Thioredoxin-like_sf"/>
</dbReference>
<dbReference type="InterPro" id="IPR040079">
    <property type="entry name" value="Glutathione_S-Trfase"/>
</dbReference>
<evidence type="ECO:0000256" key="1">
    <source>
        <dbReference type="ARBA" id="ARBA00012452"/>
    </source>
</evidence>
<feature type="domain" description="GST C-terminal" evidence="6">
    <location>
        <begin position="36"/>
        <end position="158"/>
    </location>
</feature>
<name>A0A6A4WJE9_AMPAM</name>
<dbReference type="PANTHER" id="PTHR11571">
    <property type="entry name" value="GLUTATHIONE S-TRANSFERASE"/>
    <property type="match status" value="1"/>
</dbReference>
<accession>A0A6A4WJE9</accession>
<dbReference type="PROSITE" id="PS50404">
    <property type="entry name" value="GST_NTER"/>
    <property type="match status" value="1"/>
</dbReference>
<dbReference type="GO" id="GO:0004364">
    <property type="term" value="F:glutathione transferase activity"/>
    <property type="evidence" value="ECO:0007669"/>
    <property type="project" value="UniProtKB-EC"/>
</dbReference>
<reference evidence="7 8" key="1">
    <citation type="submission" date="2019-07" db="EMBL/GenBank/DDBJ databases">
        <title>Draft genome assembly of a fouling barnacle, Amphibalanus amphitrite (Darwin, 1854): The first reference genome for Thecostraca.</title>
        <authorList>
            <person name="Kim W."/>
        </authorList>
    </citation>
    <scope>NUCLEOTIDE SEQUENCE [LARGE SCALE GENOMIC DNA]</scope>
    <source>
        <strain evidence="7">SNU_AA5</strain>
        <tissue evidence="7">Soma without cirri and trophi</tissue>
    </source>
</reference>